<name>A0A4C1TLA1_EUMVA</name>
<proteinExistence type="predicted"/>
<gene>
    <name evidence="1" type="ORF">EVAR_6634_1</name>
</gene>
<accession>A0A4C1TLA1</accession>
<organism evidence="1 2">
    <name type="scientific">Eumeta variegata</name>
    <name type="common">Bagworm moth</name>
    <name type="synonym">Eumeta japonica</name>
    <dbReference type="NCBI Taxonomy" id="151549"/>
    <lineage>
        <taxon>Eukaryota</taxon>
        <taxon>Metazoa</taxon>
        <taxon>Ecdysozoa</taxon>
        <taxon>Arthropoda</taxon>
        <taxon>Hexapoda</taxon>
        <taxon>Insecta</taxon>
        <taxon>Pterygota</taxon>
        <taxon>Neoptera</taxon>
        <taxon>Endopterygota</taxon>
        <taxon>Lepidoptera</taxon>
        <taxon>Glossata</taxon>
        <taxon>Ditrysia</taxon>
        <taxon>Tineoidea</taxon>
        <taxon>Psychidae</taxon>
        <taxon>Oiketicinae</taxon>
        <taxon>Eumeta</taxon>
    </lineage>
</organism>
<dbReference type="Proteomes" id="UP000299102">
    <property type="component" value="Unassembled WGS sequence"/>
</dbReference>
<dbReference type="AlphaFoldDB" id="A0A4C1TLA1"/>
<dbReference type="EMBL" id="BGZK01000068">
    <property type="protein sequence ID" value="GBP14986.1"/>
    <property type="molecule type" value="Genomic_DNA"/>
</dbReference>
<comment type="caution">
    <text evidence="1">The sequence shown here is derived from an EMBL/GenBank/DDBJ whole genome shotgun (WGS) entry which is preliminary data.</text>
</comment>
<evidence type="ECO:0000313" key="1">
    <source>
        <dbReference type="EMBL" id="GBP14986.1"/>
    </source>
</evidence>
<sequence>MYCDARTLIPLNFSLRDVIELKSQTTKRRNGDTNSRIKRSETFGQCEQLSTRHQMPPVALHATGVSAGGSGSFVCSLVRSGRSIRPTRRKPCKIDSNHVFSCRAESRLFPFTPPRVEFSSVRASSQRPYSPTSGRLKRGSSAINFPTLIVATHTH</sequence>
<protein>
    <submittedName>
        <fullName evidence="1">Uncharacterized protein</fullName>
    </submittedName>
</protein>
<reference evidence="1 2" key="1">
    <citation type="journal article" date="2019" name="Commun. Biol.">
        <title>The bagworm genome reveals a unique fibroin gene that provides high tensile strength.</title>
        <authorList>
            <person name="Kono N."/>
            <person name="Nakamura H."/>
            <person name="Ohtoshi R."/>
            <person name="Tomita M."/>
            <person name="Numata K."/>
            <person name="Arakawa K."/>
        </authorList>
    </citation>
    <scope>NUCLEOTIDE SEQUENCE [LARGE SCALE GENOMIC DNA]</scope>
</reference>
<keyword evidence="2" id="KW-1185">Reference proteome</keyword>
<evidence type="ECO:0000313" key="2">
    <source>
        <dbReference type="Proteomes" id="UP000299102"/>
    </source>
</evidence>